<dbReference type="InterPro" id="IPR003689">
    <property type="entry name" value="ZIP"/>
</dbReference>
<dbReference type="GO" id="GO:0005886">
    <property type="term" value="C:plasma membrane"/>
    <property type="evidence" value="ECO:0007669"/>
    <property type="project" value="TreeGrafter"/>
</dbReference>
<keyword evidence="4 5" id="KW-0472">Membrane</keyword>
<organism evidence="6 7">
    <name type="scientific">Candidatus Taylorbacteria bacterium RIFCSPLOWO2_12_FULL_43_20</name>
    <dbReference type="NCBI Taxonomy" id="1802332"/>
    <lineage>
        <taxon>Bacteria</taxon>
        <taxon>Candidatus Tayloriibacteriota</taxon>
    </lineage>
</organism>
<feature type="transmembrane region" description="Helical" evidence="5">
    <location>
        <begin position="226"/>
        <end position="244"/>
    </location>
</feature>
<dbReference type="PANTHER" id="PTHR12191:SF31">
    <property type="entry name" value="IP18018P"/>
    <property type="match status" value="1"/>
</dbReference>
<feature type="transmembrane region" description="Helical" evidence="5">
    <location>
        <begin position="35"/>
        <end position="56"/>
    </location>
</feature>
<accession>A0A1G2NZN5</accession>
<evidence type="ECO:0000256" key="5">
    <source>
        <dbReference type="SAM" id="Phobius"/>
    </source>
</evidence>
<dbReference type="Proteomes" id="UP000177269">
    <property type="component" value="Unassembled WGS sequence"/>
</dbReference>
<evidence type="ECO:0000313" key="6">
    <source>
        <dbReference type="EMBL" id="OHA41557.1"/>
    </source>
</evidence>
<reference evidence="6 7" key="1">
    <citation type="journal article" date="2016" name="Nat. Commun.">
        <title>Thousands of microbial genomes shed light on interconnected biogeochemical processes in an aquifer system.</title>
        <authorList>
            <person name="Anantharaman K."/>
            <person name="Brown C.T."/>
            <person name="Hug L.A."/>
            <person name="Sharon I."/>
            <person name="Castelle C.J."/>
            <person name="Probst A.J."/>
            <person name="Thomas B.C."/>
            <person name="Singh A."/>
            <person name="Wilkins M.J."/>
            <person name="Karaoz U."/>
            <person name="Brodie E.L."/>
            <person name="Williams K.H."/>
            <person name="Hubbard S.S."/>
            <person name="Banfield J.F."/>
        </authorList>
    </citation>
    <scope>NUCLEOTIDE SEQUENCE [LARGE SCALE GENOMIC DNA]</scope>
</reference>
<keyword evidence="3 5" id="KW-1133">Transmembrane helix</keyword>
<sequence>MELIYYGLIAGVLSLAGGLLVIWRVKEIKKIMTSLLSFAAAAFLGVSFLDLLPEAVLSVDEPHAVFIAFLIGVTVFFILERSLMKYLNAGHEHTESDDHTESLPALIILGDSMHNFLDGMAIVIAYIAEPAMGLTTAFAVAAHEVPQEIGEFAILLDRGWSRAKVFLVNLFSSLAIFAGIAVGYVLIDSFASWLPYLLAGVAGMFTYIALSELVPEIHHRARHKHLYRVLVPFIAGLLLIGYLVTF</sequence>
<dbReference type="InterPro" id="IPR050799">
    <property type="entry name" value="ZIP_Transporter"/>
</dbReference>
<gene>
    <name evidence="6" type="ORF">A3G52_02740</name>
</gene>
<dbReference type="Pfam" id="PF02535">
    <property type="entry name" value="Zip"/>
    <property type="match status" value="1"/>
</dbReference>
<feature type="transmembrane region" description="Helical" evidence="5">
    <location>
        <begin position="193"/>
        <end position="214"/>
    </location>
</feature>
<feature type="transmembrane region" description="Helical" evidence="5">
    <location>
        <begin position="62"/>
        <end position="79"/>
    </location>
</feature>
<evidence type="ECO:0000256" key="2">
    <source>
        <dbReference type="ARBA" id="ARBA00022692"/>
    </source>
</evidence>
<evidence type="ECO:0000313" key="7">
    <source>
        <dbReference type="Proteomes" id="UP000177269"/>
    </source>
</evidence>
<evidence type="ECO:0000256" key="3">
    <source>
        <dbReference type="ARBA" id="ARBA00022989"/>
    </source>
</evidence>
<dbReference type="GO" id="GO:0071578">
    <property type="term" value="P:zinc ion import across plasma membrane"/>
    <property type="evidence" value="ECO:0007669"/>
    <property type="project" value="TreeGrafter"/>
</dbReference>
<keyword evidence="2 5" id="KW-0812">Transmembrane</keyword>
<evidence type="ECO:0000256" key="4">
    <source>
        <dbReference type="ARBA" id="ARBA00023136"/>
    </source>
</evidence>
<comment type="subcellular location">
    <subcellularLocation>
        <location evidence="1">Membrane</location>
        <topology evidence="1">Multi-pass membrane protein</topology>
    </subcellularLocation>
</comment>
<dbReference type="GO" id="GO:0140410">
    <property type="term" value="F:monoatomic cation:bicarbonate symporter activity"/>
    <property type="evidence" value="ECO:0007669"/>
    <property type="project" value="TreeGrafter"/>
</dbReference>
<protein>
    <recommendedName>
        <fullName evidence="8">ZIP zinc transporter</fullName>
    </recommendedName>
</protein>
<dbReference type="AlphaFoldDB" id="A0A1G2NZN5"/>
<feature type="transmembrane region" description="Helical" evidence="5">
    <location>
        <begin position="165"/>
        <end position="187"/>
    </location>
</feature>
<dbReference type="PANTHER" id="PTHR12191">
    <property type="entry name" value="SOLUTE CARRIER FAMILY 39"/>
    <property type="match status" value="1"/>
</dbReference>
<proteinExistence type="predicted"/>
<dbReference type="EMBL" id="MHSK01000031">
    <property type="protein sequence ID" value="OHA41557.1"/>
    <property type="molecule type" value="Genomic_DNA"/>
</dbReference>
<evidence type="ECO:0000256" key="1">
    <source>
        <dbReference type="ARBA" id="ARBA00004141"/>
    </source>
</evidence>
<dbReference type="GO" id="GO:0005385">
    <property type="term" value="F:zinc ion transmembrane transporter activity"/>
    <property type="evidence" value="ECO:0007669"/>
    <property type="project" value="TreeGrafter"/>
</dbReference>
<name>A0A1G2NZN5_9BACT</name>
<feature type="transmembrane region" description="Helical" evidence="5">
    <location>
        <begin position="6"/>
        <end position="23"/>
    </location>
</feature>
<evidence type="ECO:0008006" key="8">
    <source>
        <dbReference type="Google" id="ProtNLM"/>
    </source>
</evidence>
<dbReference type="GO" id="GO:0030003">
    <property type="term" value="P:intracellular monoatomic cation homeostasis"/>
    <property type="evidence" value="ECO:0007669"/>
    <property type="project" value="TreeGrafter"/>
</dbReference>
<comment type="caution">
    <text evidence="6">The sequence shown here is derived from an EMBL/GenBank/DDBJ whole genome shotgun (WGS) entry which is preliminary data.</text>
</comment>